<keyword evidence="7 9" id="KW-0472">Membrane</keyword>
<dbReference type="Proteomes" id="UP001595841">
    <property type="component" value="Unassembled WGS sequence"/>
</dbReference>
<evidence type="ECO:0000256" key="9">
    <source>
        <dbReference type="PROSITE-ProRule" id="PRU00473"/>
    </source>
</evidence>
<dbReference type="PRINTS" id="PR01021">
    <property type="entry name" value="OMPADOMAIN"/>
</dbReference>
<comment type="caution">
    <text evidence="13">The sequence shown here is derived from an EMBL/GenBank/DDBJ whole genome shotgun (WGS) entry which is preliminary data.</text>
</comment>
<dbReference type="RefSeq" id="WP_379764191.1">
    <property type="nucleotide sequence ID" value="NZ_JBHSCL010000004.1"/>
</dbReference>
<dbReference type="InterPro" id="IPR011250">
    <property type="entry name" value="OMP/PagP_B-barrel"/>
</dbReference>
<feature type="signal peptide" evidence="11">
    <location>
        <begin position="1"/>
        <end position="21"/>
    </location>
</feature>
<evidence type="ECO:0000256" key="11">
    <source>
        <dbReference type="SAM" id="SignalP"/>
    </source>
</evidence>
<dbReference type="InterPro" id="IPR006664">
    <property type="entry name" value="OMP_bac"/>
</dbReference>
<dbReference type="Gene3D" id="2.40.160.20">
    <property type="match status" value="1"/>
</dbReference>
<keyword evidence="4" id="KW-0812">Transmembrane</keyword>
<keyword evidence="6" id="KW-0626">Porin</keyword>
<keyword evidence="2" id="KW-0813">Transport</keyword>
<keyword evidence="11" id="KW-0732">Signal</keyword>
<dbReference type="SUPFAM" id="SSF103088">
    <property type="entry name" value="OmpA-like"/>
    <property type="match status" value="1"/>
</dbReference>
<evidence type="ECO:0000256" key="4">
    <source>
        <dbReference type="ARBA" id="ARBA00022692"/>
    </source>
</evidence>
<evidence type="ECO:0000256" key="1">
    <source>
        <dbReference type="ARBA" id="ARBA00004571"/>
    </source>
</evidence>
<evidence type="ECO:0000256" key="8">
    <source>
        <dbReference type="ARBA" id="ARBA00023237"/>
    </source>
</evidence>
<dbReference type="CDD" id="cd07185">
    <property type="entry name" value="OmpA_C-like"/>
    <property type="match status" value="1"/>
</dbReference>
<evidence type="ECO:0000256" key="5">
    <source>
        <dbReference type="ARBA" id="ARBA00023065"/>
    </source>
</evidence>
<gene>
    <name evidence="13" type="ORF">ACFOWS_10295</name>
</gene>
<name>A0ABV8PMM9_9FLAO</name>
<protein>
    <submittedName>
        <fullName evidence="13">OmpA family protein</fullName>
    </submittedName>
</protein>
<evidence type="ECO:0000256" key="10">
    <source>
        <dbReference type="SAM" id="Coils"/>
    </source>
</evidence>
<dbReference type="SUPFAM" id="SSF56925">
    <property type="entry name" value="OMPA-like"/>
    <property type="match status" value="1"/>
</dbReference>
<keyword evidence="5" id="KW-0406">Ion transport</keyword>
<feature type="coiled-coil region" evidence="10">
    <location>
        <begin position="202"/>
        <end position="273"/>
    </location>
</feature>
<dbReference type="PANTHER" id="PTHR30329">
    <property type="entry name" value="STATOR ELEMENT OF FLAGELLAR MOTOR COMPLEX"/>
    <property type="match status" value="1"/>
</dbReference>
<sequence>MNISRLAYVALACILTTSTFSQEPELELTKKDSIVNSYWLVTLGTNFVDDSGDEFGELFDFSEGWNAVPYPSRISIGRYFKNGVGLEAIGTYNKYKEGKIVDNAVNPEDVDYFGLDFRVSYDLNKILGETGFFDPYIGIGAGYTDANNQGRGTYNAIVGFRTWFSDHWGLDFNSTGKWTMNTENSTNHIQHAVGVAYRFEVEKELSRKGKEKLAMLKELEEEQQRVQDSIAKAEEEARLLAERLQREKEAAELAAAEKAKKDAEDARRAALQNKINNLGNVYFKLNSSYLTSKDKELLDKLVAIMQDEPNITVKITAHTDSRGTKPYNQWLSERRAERTVEYVVSKGISTDRISHGAFGETQLVNDCEDGVFCTEEQHSANRRAVFIIVNNP</sequence>
<comment type="subcellular location">
    <subcellularLocation>
        <location evidence="1">Cell outer membrane</location>
        <topology evidence="1">Multi-pass membrane protein</topology>
    </subcellularLocation>
</comment>
<dbReference type="InterPro" id="IPR006665">
    <property type="entry name" value="OmpA-like"/>
</dbReference>
<evidence type="ECO:0000313" key="14">
    <source>
        <dbReference type="Proteomes" id="UP001595841"/>
    </source>
</evidence>
<evidence type="ECO:0000256" key="7">
    <source>
        <dbReference type="ARBA" id="ARBA00023136"/>
    </source>
</evidence>
<feature type="chain" id="PRO_5046280355" evidence="11">
    <location>
        <begin position="22"/>
        <end position="392"/>
    </location>
</feature>
<dbReference type="InterPro" id="IPR050330">
    <property type="entry name" value="Bact_OuterMem_StrucFunc"/>
</dbReference>
<keyword evidence="10" id="KW-0175">Coiled coil</keyword>
<keyword evidence="8" id="KW-0998">Cell outer membrane</keyword>
<evidence type="ECO:0000259" key="12">
    <source>
        <dbReference type="PROSITE" id="PS51123"/>
    </source>
</evidence>
<evidence type="ECO:0000313" key="13">
    <source>
        <dbReference type="EMBL" id="MFC4220526.1"/>
    </source>
</evidence>
<dbReference type="EMBL" id="JBHSCL010000004">
    <property type="protein sequence ID" value="MFC4220526.1"/>
    <property type="molecule type" value="Genomic_DNA"/>
</dbReference>
<dbReference type="PROSITE" id="PS51123">
    <property type="entry name" value="OMPA_2"/>
    <property type="match status" value="1"/>
</dbReference>
<dbReference type="Gene3D" id="3.30.1330.60">
    <property type="entry name" value="OmpA-like domain"/>
    <property type="match status" value="1"/>
</dbReference>
<proteinExistence type="predicted"/>
<evidence type="ECO:0000256" key="3">
    <source>
        <dbReference type="ARBA" id="ARBA00022452"/>
    </source>
</evidence>
<dbReference type="InterPro" id="IPR036737">
    <property type="entry name" value="OmpA-like_sf"/>
</dbReference>
<accession>A0ABV8PMM9</accession>
<evidence type="ECO:0000256" key="2">
    <source>
        <dbReference type="ARBA" id="ARBA00022448"/>
    </source>
</evidence>
<feature type="domain" description="OmpA-like" evidence="12">
    <location>
        <begin position="270"/>
        <end position="392"/>
    </location>
</feature>
<dbReference type="PANTHER" id="PTHR30329:SF21">
    <property type="entry name" value="LIPOPROTEIN YIAD-RELATED"/>
    <property type="match status" value="1"/>
</dbReference>
<keyword evidence="14" id="KW-1185">Reference proteome</keyword>
<reference evidence="14" key="1">
    <citation type="journal article" date="2019" name="Int. J. Syst. Evol. Microbiol.">
        <title>The Global Catalogue of Microorganisms (GCM) 10K type strain sequencing project: providing services to taxonomists for standard genome sequencing and annotation.</title>
        <authorList>
            <consortium name="The Broad Institute Genomics Platform"/>
            <consortium name="The Broad Institute Genome Sequencing Center for Infectious Disease"/>
            <person name="Wu L."/>
            <person name="Ma J."/>
        </authorList>
    </citation>
    <scope>NUCLEOTIDE SEQUENCE [LARGE SCALE GENOMIC DNA]</scope>
    <source>
        <strain evidence="14">CGMCC 1.15774</strain>
    </source>
</reference>
<dbReference type="Pfam" id="PF00691">
    <property type="entry name" value="OmpA"/>
    <property type="match status" value="1"/>
</dbReference>
<keyword evidence="3" id="KW-1134">Transmembrane beta strand</keyword>
<organism evidence="13 14">
    <name type="scientific">Flagellimonas marina</name>
    <dbReference type="NCBI Taxonomy" id="1775168"/>
    <lineage>
        <taxon>Bacteria</taxon>
        <taxon>Pseudomonadati</taxon>
        <taxon>Bacteroidota</taxon>
        <taxon>Flavobacteriia</taxon>
        <taxon>Flavobacteriales</taxon>
        <taxon>Flavobacteriaceae</taxon>
        <taxon>Flagellimonas</taxon>
    </lineage>
</organism>
<evidence type="ECO:0000256" key="6">
    <source>
        <dbReference type="ARBA" id="ARBA00023114"/>
    </source>
</evidence>